<feature type="compositionally biased region" description="Polar residues" evidence="1">
    <location>
        <begin position="31"/>
        <end position="52"/>
    </location>
</feature>
<evidence type="ECO:0000313" key="3">
    <source>
        <dbReference type="Proteomes" id="UP000281553"/>
    </source>
</evidence>
<feature type="region of interest" description="Disordered" evidence="1">
    <location>
        <begin position="1"/>
        <end position="66"/>
    </location>
</feature>
<feature type="compositionally biased region" description="Polar residues" evidence="1">
    <location>
        <begin position="1"/>
        <end position="16"/>
    </location>
</feature>
<dbReference type="Proteomes" id="UP000281553">
    <property type="component" value="Unassembled WGS sequence"/>
</dbReference>
<sequence>MLGTKPNTTCTHNQQNDEGDQAAPSSAAREGSTNLPSTLLLHNNTQGQQSEATNDKPEIAVEKSGCGASLRDAKKVDVEKMYTEYMDTVRVNRRSG</sequence>
<proteinExistence type="predicted"/>
<evidence type="ECO:0000313" key="2">
    <source>
        <dbReference type="EMBL" id="VDN44597.1"/>
    </source>
</evidence>
<dbReference type="AlphaFoldDB" id="A0A3P7PIA9"/>
<organism evidence="2 3">
    <name type="scientific">Dibothriocephalus latus</name>
    <name type="common">Fish tapeworm</name>
    <name type="synonym">Diphyllobothrium latum</name>
    <dbReference type="NCBI Taxonomy" id="60516"/>
    <lineage>
        <taxon>Eukaryota</taxon>
        <taxon>Metazoa</taxon>
        <taxon>Spiralia</taxon>
        <taxon>Lophotrochozoa</taxon>
        <taxon>Platyhelminthes</taxon>
        <taxon>Cestoda</taxon>
        <taxon>Eucestoda</taxon>
        <taxon>Diphyllobothriidea</taxon>
        <taxon>Diphyllobothriidae</taxon>
        <taxon>Dibothriocephalus</taxon>
    </lineage>
</organism>
<dbReference type="EMBL" id="UYRU01112254">
    <property type="protein sequence ID" value="VDN44597.1"/>
    <property type="molecule type" value="Genomic_DNA"/>
</dbReference>
<keyword evidence="3" id="KW-1185">Reference proteome</keyword>
<evidence type="ECO:0000256" key="1">
    <source>
        <dbReference type="SAM" id="MobiDB-lite"/>
    </source>
</evidence>
<reference evidence="2 3" key="1">
    <citation type="submission" date="2018-11" db="EMBL/GenBank/DDBJ databases">
        <authorList>
            <consortium name="Pathogen Informatics"/>
        </authorList>
    </citation>
    <scope>NUCLEOTIDE SEQUENCE [LARGE SCALE GENOMIC DNA]</scope>
</reference>
<dbReference type="OrthoDB" id="10422530at2759"/>
<name>A0A3P7PIA9_DIBLA</name>
<gene>
    <name evidence="2" type="ORF">DILT_LOCUS19381</name>
</gene>
<protein>
    <submittedName>
        <fullName evidence="2">Uncharacterized protein</fullName>
    </submittedName>
</protein>
<accession>A0A3P7PIA9</accession>